<dbReference type="Proteomes" id="UP000321944">
    <property type="component" value="Chromosome"/>
</dbReference>
<organism evidence="1 2">
    <name type="scientific">Leptotrichia wadei</name>
    <dbReference type="NCBI Taxonomy" id="157687"/>
    <lineage>
        <taxon>Bacteria</taxon>
        <taxon>Fusobacteriati</taxon>
        <taxon>Fusobacteriota</taxon>
        <taxon>Fusobacteriia</taxon>
        <taxon>Fusobacteriales</taxon>
        <taxon>Leptotrichiaceae</taxon>
        <taxon>Leptotrichia</taxon>
    </lineage>
</organism>
<protein>
    <submittedName>
        <fullName evidence="1">Uncharacterized protein</fullName>
    </submittedName>
</protein>
<dbReference type="EMBL" id="AP019841">
    <property type="protein sequence ID" value="BBM54579.1"/>
    <property type="molecule type" value="Genomic_DNA"/>
</dbReference>
<evidence type="ECO:0000313" key="2">
    <source>
        <dbReference type="Proteomes" id="UP000321944"/>
    </source>
</evidence>
<sequence length="130" mass="15603">MKVKFFYKIAKNGELWAPDCDVIDDEKYDVNYSRYLAGAVWEMRYVSDVDYELDEIERVESGEIECFETGTEIFFTSVYKDRVEFESDFYDWPDWSCTLEEYKRVLLGKKAFLMLPKELESYLEIKINDL</sequence>
<proteinExistence type="predicted"/>
<name>A0A510KS53_9FUSO</name>
<reference evidence="1 2" key="1">
    <citation type="submission" date="2019-07" db="EMBL/GenBank/DDBJ databases">
        <title>Complete Genome Sequence of Leptotrichia wadei Strain JMUB3936.</title>
        <authorList>
            <person name="Watanabe S."/>
            <person name="Cui L."/>
        </authorList>
    </citation>
    <scope>NUCLEOTIDE SEQUENCE [LARGE SCALE GENOMIC DNA]</scope>
    <source>
        <strain evidence="1 2">JMUB3936</strain>
    </source>
</reference>
<dbReference type="AlphaFoldDB" id="A0A510KS53"/>
<dbReference type="OrthoDB" id="80485at2"/>
<evidence type="ECO:0000313" key="1">
    <source>
        <dbReference type="EMBL" id="BBM54579.1"/>
    </source>
</evidence>
<dbReference type="RefSeq" id="WP_147003379.1">
    <property type="nucleotide sequence ID" value="NZ_AP019841.1"/>
</dbReference>
<gene>
    <name evidence="1" type="ORF">JMUB3936_0863</name>
</gene>
<accession>A0A510KS53</accession>